<dbReference type="Proteomes" id="UP001472677">
    <property type="component" value="Unassembled WGS sequence"/>
</dbReference>
<feature type="compositionally biased region" description="Low complexity" evidence="1">
    <location>
        <begin position="68"/>
        <end position="81"/>
    </location>
</feature>
<sequence length="81" mass="8978">MPTSHNATVDKPRKRKADLPVPVDQTQTLDLSTSIDTDELKVLSPTKSHPARPAKRQRTDGRRQHIITSDSDTDSSQSPAF</sequence>
<feature type="region of interest" description="Disordered" evidence="1">
    <location>
        <begin position="1"/>
        <end position="81"/>
    </location>
</feature>
<evidence type="ECO:0000313" key="2">
    <source>
        <dbReference type="EMBL" id="KAK8568980.1"/>
    </source>
</evidence>
<evidence type="ECO:0000313" key="3">
    <source>
        <dbReference type="Proteomes" id="UP001472677"/>
    </source>
</evidence>
<keyword evidence="3" id="KW-1185">Reference proteome</keyword>
<gene>
    <name evidence="2" type="ORF">V6N12_007513</name>
</gene>
<reference evidence="2 3" key="1">
    <citation type="journal article" date="2024" name="G3 (Bethesda)">
        <title>Genome assembly of Hibiscus sabdariffa L. provides insights into metabolisms of medicinal natural products.</title>
        <authorList>
            <person name="Kim T."/>
        </authorList>
    </citation>
    <scope>NUCLEOTIDE SEQUENCE [LARGE SCALE GENOMIC DNA]</scope>
    <source>
        <strain evidence="2">TK-2024</strain>
        <tissue evidence="2">Old leaves</tissue>
    </source>
</reference>
<comment type="caution">
    <text evidence="2">The sequence shown here is derived from an EMBL/GenBank/DDBJ whole genome shotgun (WGS) entry which is preliminary data.</text>
</comment>
<dbReference type="EMBL" id="JBBPBM010000009">
    <property type="protein sequence ID" value="KAK8568980.1"/>
    <property type="molecule type" value="Genomic_DNA"/>
</dbReference>
<evidence type="ECO:0000256" key="1">
    <source>
        <dbReference type="SAM" id="MobiDB-lite"/>
    </source>
</evidence>
<feature type="compositionally biased region" description="Polar residues" evidence="1">
    <location>
        <begin position="24"/>
        <end position="35"/>
    </location>
</feature>
<name>A0ABR2F203_9ROSI</name>
<proteinExistence type="predicted"/>
<accession>A0ABR2F203</accession>
<protein>
    <submittedName>
        <fullName evidence="2">Uncharacterized protein</fullName>
    </submittedName>
</protein>
<organism evidence="2 3">
    <name type="scientific">Hibiscus sabdariffa</name>
    <name type="common">roselle</name>
    <dbReference type="NCBI Taxonomy" id="183260"/>
    <lineage>
        <taxon>Eukaryota</taxon>
        <taxon>Viridiplantae</taxon>
        <taxon>Streptophyta</taxon>
        <taxon>Embryophyta</taxon>
        <taxon>Tracheophyta</taxon>
        <taxon>Spermatophyta</taxon>
        <taxon>Magnoliopsida</taxon>
        <taxon>eudicotyledons</taxon>
        <taxon>Gunneridae</taxon>
        <taxon>Pentapetalae</taxon>
        <taxon>rosids</taxon>
        <taxon>malvids</taxon>
        <taxon>Malvales</taxon>
        <taxon>Malvaceae</taxon>
        <taxon>Malvoideae</taxon>
        <taxon>Hibiscus</taxon>
    </lineage>
</organism>